<evidence type="ECO:0000256" key="1">
    <source>
        <dbReference type="SAM" id="MobiDB-lite"/>
    </source>
</evidence>
<reference evidence="2" key="1">
    <citation type="submission" date="2021-08" db="EMBL/GenBank/DDBJ databases">
        <title>WGS assembly of Ceratopteris richardii.</title>
        <authorList>
            <person name="Marchant D.B."/>
            <person name="Chen G."/>
            <person name="Jenkins J."/>
            <person name="Shu S."/>
            <person name="Leebens-Mack J."/>
            <person name="Grimwood J."/>
            <person name="Schmutz J."/>
            <person name="Soltis P."/>
            <person name="Soltis D."/>
            <person name="Chen Z.-H."/>
        </authorList>
    </citation>
    <scope>NUCLEOTIDE SEQUENCE</scope>
    <source>
        <strain evidence="2">Whitten #5841</strain>
        <tissue evidence="2">Leaf</tissue>
    </source>
</reference>
<feature type="compositionally biased region" description="Polar residues" evidence="1">
    <location>
        <begin position="91"/>
        <end position="113"/>
    </location>
</feature>
<organism evidence="2 3">
    <name type="scientific">Ceratopteris richardii</name>
    <name type="common">Triangle waterfern</name>
    <dbReference type="NCBI Taxonomy" id="49495"/>
    <lineage>
        <taxon>Eukaryota</taxon>
        <taxon>Viridiplantae</taxon>
        <taxon>Streptophyta</taxon>
        <taxon>Embryophyta</taxon>
        <taxon>Tracheophyta</taxon>
        <taxon>Polypodiopsida</taxon>
        <taxon>Polypodiidae</taxon>
        <taxon>Polypodiales</taxon>
        <taxon>Pteridineae</taxon>
        <taxon>Pteridaceae</taxon>
        <taxon>Parkerioideae</taxon>
        <taxon>Ceratopteris</taxon>
    </lineage>
</organism>
<dbReference type="Proteomes" id="UP000825935">
    <property type="component" value="Chromosome 13"/>
</dbReference>
<proteinExistence type="predicted"/>
<dbReference type="EMBL" id="CM035418">
    <property type="protein sequence ID" value="KAH7421786.1"/>
    <property type="molecule type" value="Genomic_DNA"/>
</dbReference>
<evidence type="ECO:0000313" key="3">
    <source>
        <dbReference type="Proteomes" id="UP000825935"/>
    </source>
</evidence>
<name>A0A8T2TJ66_CERRI</name>
<protein>
    <submittedName>
        <fullName evidence="2">Uncharacterized protein</fullName>
    </submittedName>
</protein>
<evidence type="ECO:0000313" key="2">
    <source>
        <dbReference type="EMBL" id="KAH7421786.1"/>
    </source>
</evidence>
<keyword evidence="3" id="KW-1185">Reference proteome</keyword>
<comment type="caution">
    <text evidence="2">The sequence shown here is derived from an EMBL/GenBank/DDBJ whole genome shotgun (WGS) entry which is preliminary data.</text>
</comment>
<accession>A0A8T2TJ66</accession>
<dbReference type="AlphaFoldDB" id="A0A8T2TJ66"/>
<feature type="region of interest" description="Disordered" evidence="1">
    <location>
        <begin position="70"/>
        <end position="113"/>
    </location>
</feature>
<gene>
    <name evidence="2" type="ORF">KP509_13G075500</name>
</gene>
<sequence>MASMYDNVIVSIMTILIALSVIHGSFGEAQSRQLMVLPEIEFLARQHRSRRELLEVGRLLERVFVDYTPAGANTSHDPKHRPHMTPPQPDGSANFSVPSSTVPQSSGPAPSVR</sequence>